<organism evidence="2 3">
    <name type="scientific">Larkinella punicea</name>
    <dbReference type="NCBI Taxonomy" id="2315727"/>
    <lineage>
        <taxon>Bacteria</taxon>
        <taxon>Pseudomonadati</taxon>
        <taxon>Bacteroidota</taxon>
        <taxon>Cytophagia</taxon>
        <taxon>Cytophagales</taxon>
        <taxon>Spirosomataceae</taxon>
        <taxon>Larkinella</taxon>
    </lineage>
</organism>
<dbReference type="Gene3D" id="1.25.40.390">
    <property type="match status" value="2"/>
</dbReference>
<dbReference type="InterPro" id="IPR011990">
    <property type="entry name" value="TPR-like_helical_dom_sf"/>
</dbReference>
<comment type="caution">
    <text evidence="2">The sequence shown here is derived from an EMBL/GenBank/DDBJ whole genome shotgun (WGS) entry which is preliminary data.</text>
</comment>
<dbReference type="OrthoDB" id="973072at2"/>
<dbReference type="SUPFAM" id="SSF48452">
    <property type="entry name" value="TPR-like"/>
    <property type="match status" value="1"/>
</dbReference>
<accession>A0A368JSB0</accession>
<reference evidence="2 3" key="1">
    <citation type="submission" date="2018-07" db="EMBL/GenBank/DDBJ databases">
        <title>Genome analysis of Larkinella rosea.</title>
        <authorList>
            <person name="Zhou Z."/>
            <person name="Wang G."/>
        </authorList>
    </citation>
    <scope>NUCLEOTIDE SEQUENCE [LARGE SCALE GENOMIC DNA]</scope>
    <source>
        <strain evidence="3">zzj9</strain>
    </source>
</reference>
<feature type="signal peptide" evidence="1">
    <location>
        <begin position="1"/>
        <end position="21"/>
    </location>
</feature>
<dbReference type="AlphaFoldDB" id="A0A368JSB0"/>
<dbReference type="Pfam" id="PF12741">
    <property type="entry name" value="SusD-like"/>
    <property type="match status" value="1"/>
</dbReference>
<dbReference type="Pfam" id="PF12771">
    <property type="entry name" value="SusD-like_2"/>
    <property type="match status" value="1"/>
</dbReference>
<proteinExistence type="predicted"/>
<dbReference type="Proteomes" id="UP000253383">
    <property type="component" value="Unassembled WGS sequence"/>
</dbReference>
<dbReference type="InterPro" id="IPR024302">
    <property type="entry name" value="SusD-like"/>
</dbReference>
<dbReference type="InterPro" id="IPR041662">
    <property type="entry name" value="SusD-like_2"/>
</dbReference>
<dbReference type="RefSeq" id="WP_114405087.1">
    <property type="nucleotide sequence ID" value="NZ_QOWE01000004.1"/>
</dbReference>
<protein>
    <submittedName>
        <fullName evidence="2">SusD/RagB family nutrient-binding outer membrane lipoprotein</fullName>
    </submittedName>
</protein>
<keyword evidence="3" id="KW-1185">Reference proteome</keyword>
<gene>
    <name evidence="2" type="ORF">DUE52_06080</name>
</gene>
<feature type="chain" id="PRO_5016975702" evidence="1">
    <location>
        <begin position="22"/>
        <end position="548"/>
    </location>
</feature>
<sequence length="548" mass="58872">MIKKISTTLLVLCLVVLNSCKLDLLDNPNAVTTSNTDINYLLNQIELSYAGHFNSLSDPGMRLTRMLNQGSAIYDNAVSPGNFDGAWTTAYAAILTDVKTIIPLAEKAELFVHAGIARTLRASVLINLVDAFGDVPYTEAIDPTNFNPGVDAGATIYKSALAELDEAIKNFAATSKAGATNDLLYAGNADSWTRFANTLKLKVYLNMRLTDAAGSTTAINSLIAGGKLISTATQNFAFKFGSNLTNPDTRHPRYGGQYSSTGGGDYQSNSYMGTLYSSKGFPDPRIRYYFYRQTIKNPTDVNALRCVNNSKPAHYSDSDVFCLPSTVGYWGRDHLSNEGIPPDGLLRTAWGVYPAGGSFDNDAGVPVSLGAGGGGAGIHPIMMRSFVDFMLAESALTLGTTGVAKDLLKSAIEKSMADVRTLALGTNEAGKIATFEAASGTVWATEVTKYVTKVLADYDAATTNSQKLNVIGTEYWLALHGNGIESYNLYRRTGKPSNQQPALDPSPGGFPRSYYYPASYITRNAKAVQKANVTTSVFWDNNPAGMLK</sequence>
<dbReference type="EMBL" id="QOWE01000004">
    <property type="protein sequence ID" value="RCR70518.1"/>
    <property type="molecule type" value="Genomic_DNA"/>
</dbReference>
<evidence type="ECO:0000313" key="3">
    <source>
        <dbReference type="Proteomes" id="UP000253383"/>
    </source>
</evidence>
<evidence type="ECO:0000256" key="1">
    <source>
        <dbReference type="SAM" id="SignalP"/>
    </source>
</evidence>
<keyword evidence="2" id="KW-0449">Lipoprotein</keyword>
<evidence type="ECO:0000313" key="2">
    <source>
        <dbReference type="EMBL" id="RCR70518.1"/>
    </source>
</evidence>
<keyword evidence="1" id="KW-0732">Signal</keyword>
<name>A0A368JSB0_9BACT</name>